<sequence>MSSAFATAMALVPIRICEKDRECERDRERCGEFVKLEVCDLERERARCEDSEGEREADRPREYI</sequence>
<organism evidence="2 3">
    <name type="scientific">Bremia lactucae</name>
    <name type="common">Lettuce downy mildew</name>
    <dbReference type="NCBI Taxonomy" id="4779"/>
    <lineage>
        <taxon>Eukaryota</taxon>
        <taxon>Sar</taxon>
        <taxon>Stramenopiles</taxon>
        <taxon>Oomycota</taxon>
        <taxon>Peronosporomycetes</taxon>
        <taxon>Peronosporales</taxon>
        <taxon>Peronosporaceae</taxon>
        <taxon>Bremia</taxon>
    </lineage>
</organism>
<feature type="region of interest" description="Disordered" evidence="1">
    <location>
        <begin position="45"/>
        <end position="64"/>
    </location>
</feature>
<dbReference type="RefSeq" id="XP_067818179.1">
    <property type="nucleotide sequence ID" value="XM_067962832.1"/>
</dbReference>
<dbReference type="KEGG" id="blac:94348503"/>
<keyword evidence="3" id="KW-1185">Reference proteome</keyword>
<evidence type="ECO:0000256" key="1">
    <source>
        <dbReference type="SAM" id="MobiDB-lite"/>
    </source>
</evidence>
<reference evidence="2 3" key="1">
    <citation type="journal article" date="2021" name="Genome Biol.">
        <title>AFLAP: assembly-free linkage analysis pipeline using k-mers from genome sequencing data.</title>
        <authorList>
            <person name="Fletcher K."/>
            <person name="Zhang L."/>
            <person name="Gil J."/>
            <person name="Han R."/>
            <person name="Cavanaugh K."/>
            <person name="Michelmore R."/>
        </authorList>
    </citation>
    <scope>NUCLEOTIDE SEQUENCE [LARGE SCALE GENOMIC DNA]</scope>
    <source>
        <strain evidence="2 3">SF5</strain>
    </source>
</reference>
<evidence type="ECO:0000313" key="3">
    <source>
        <dbReference type="Proteomes" id="UP000294530"/>
    </source>
</evidence>
<dbReference type="AlphaFoldDB" id="A0A976FKT2"/>
<dbReference type="GeneID" id="94348503"/>
<accession>A0A976FKT2</accession>
<comment type="caution">
    <text evidence="2">The sequence shown here is derived from an EMBL/GenBank/DDBJ whole genome shotgun (WGS) entry which is preliminary data.</text>
</comment>
<gene>
    <name evidence="2" type="ORF">CCR75_004746</name>
</gene>
<dbReference type="Proteomes" id="UP000294530">
    <property type="component" value="Unassembled WGS sequence"/>
</dbReference>
<protein>
    <submittedName>
        <fullName evidence="2">Uncharacterized protein</fullName>
    </submittedName>
</protein>
<proteinExistence type="predicted"/>
<dbReference type="EMBL" id="SHOA02000016">
    <property type="protein sequence ID" value="TDH68680.1"/>
    <property type="molecule type" value="Genomic_DNA"/>
</dbReference>
<evidence type="ECO:0000313" key="2">
    <source>
        <dbReference type="EMBL" id="TDH68680.1"/>
    </source>
</evidence>
<name>A0A976FKT2_BRELC</name>